<organism evidence="2 3">
    <name type="scientific">Musa balbisiana</name>
    <name type="common">Banana</name>
    <dbReference type="NCBI Taxonomy" id="52838"/>
    <lineage>
        <taxon>Eukaryota</taxon>
        <taxon>Viridiplantae</taxon>
        <taxon>Streptophyta</taxon>
        <taxon>Embryophyta</taxon>
        <taxon>Tracheophyta</taxon>
        <taxon>Spermatophyta</taxon>
        <taxon>Magnoliopsida</taxon>
        <taxon>Liliopsida</taxon>
        <taxon>Zingiberales</taxon>
        <taxon>Musaceae</taxon>
        <taxon>Musa</taxon>
    </lineage>
</organism>
<dbReference type="Proteomes" id="UP000317650">
    <property type="component" value="Chromosome 5"/>
</dbReference>
<evidence type="ECO:0000313" key="2">
    <source>
        <dbReference type="EMBL" id="THU66540.1"/>
    </source>
</evidence>
<feature type="compositionally biased region" description="Basic and acidic residues" evidence="1">
    <location>
        <begin position="93"/>
        <end position="108"/>
    </location>
</feature>
<evidence type="ECO:0000256" key="1">
    <source>
        <dbReference type="SAM" id="MobiDB-lite"/>
    </source>
</evidence>
<feature type="region of interest" description="Disordered" evidence="1">
    <location>
        <begin position="26"/>
        <end position="67"/>
    </location>
</feature>
<dbReference type="AlphaFoldDB" id="A0A4S8JWC0"/>
<evidence type="ECO:0000313" key="3">
    <source>
        <dbReference type="Proteomes" id="UP000317650"/>
    </source>
</evidence>
<name>A0A4S8JWC0_MUSBA</name>
<feature type="region of interest" description="Disordered" evidence="1">
    <location>
        <begin position="84"/>
        <end position="108"/>
    </location>
</feature>
<gene>
    <name evidence="2" type="ORF">C4D60_Mb05t15220</name>
</gene>
<proteinExistence type="predicted"/>
<dbReference type="EMBL" id="PYDT01000003">
    <property type="protein sequence ID" value="THU66540.1"/>
    <property type="molecule type" value="Genomic_DNA"/>
</dbReference>
<protein>
    <submittedName>
        <fullName evidence="2">Uncharacterized protein</fullName>
    </submittedName>
</protein>
<accession>A0A4S8JWC0</accession>
<comment type="caution">
    <text evidence="2">The sequence shown here is derived from an EMBL/GenBank/DDBJ whole genome shotgun (WGS) entry which is preliminary data.</text>
</comment>
<reference evidence="2 3" key="1">
    <citation type="journal article" date="2019" name="Nat. Plants">
        <title>Genome sequencing of Musa balbisiana reveals subgenome evolution and function divergence in polyploid bananas.</title>
        <authorList>
            <person name="Yao X."/>
        </authorList>
    </citation>
    <scope>NUCLEOTIDE SEQUENCE [LARGE SCALE GENOMIC DNA]</scope>
    <source>
        <strain evidence="3">cv. DH-PKW</strain>
        <tissue evidence="2">Leaves</tissue>
    </source>
</reference>
<feature type="compositionally biased region" description="Low complexity" evidence="1">
    <location>
        <begin position="26"/>
        <end position="36"/>
    </location>
</feature>
<feature type="compositionally biased region" description="Basic and acidic residues" evidence="1">
    <location>
        <begin position="46"/>
        <end position="55"/>
    </location>
</feature>
<sequence>MSPAPTLLPPTAPPFPTLLLLRYDFSSTPSPSSRSSWFQNLQAKTESAEDGKEPPLVDLSEPTGESPTAAVVEELDPGISELKLAEETEAADTDGKEKPVAAEEHPLQ</sequence>
<keyword evidence="3" id="KW-1185">Reference proteome</keyword>